<comment type="caution">
    <text evidence="3">The sequence shown here is derived from an EMBL/GenBank/DDBJ whole genome shotgun (WGS) entry which is preliminary data.</text>
</comment>
<protein>
    <submittedName>
        <fullName evidence="3">Uncharacterized protein</fullName>
    </submittedName>
</protein>
<proteinExistence type="predicted"/>
<organism evidence="3 4">
    <name type="scientific">Clostridium gasigenes</name>
    <dbReference type="NCBI Taxonomy" id="94869"/>
    <lineage>
        <taxon>Bacteria</taxon>
        <taxon>Bacillati</taxon>
        <taxon>Bacillota</taxon>
        <taxon>Clostridia</taxon>
        <taxon>Eubacteriales</taxon>
        <taxon>Clostridiaceae</taxon>
        <taxon>Clostridium</taxon>
    </lineage>
</organism>
<gene>
    <name evidence="3" type="ORF">H7E68_07995</name>
</gene>
<feature type="compositionally biased region" description="Basic and acidic residues" evidence="1">
    <location>
        <begin position="128"/>
        <end position="143"/>
    </location>
</feature>
<dbReference type="EMBL" id="JACKWY010000004">
    <property type="protein sequence ID" value="MBB6714672.1"/>
    <property type="molecule type" value="Genomic_DNA"/>
</dbReference>
<feature type="region of interest" description="Disordered" evidence="1">
    <location>
        <begin position="128"/>
        <end position="198"/>
    </location>
</feature>
<evidence type="ECO:0000256" key="1">
    <source>
        <dbReference type="SAM" id="MobiDB-lite"/>
    </source>
</evidence>
<evidence type="ECO:0000313" key="3">
    <source>
        <dbReference type="EMBL" id="MBB6714672.1"/>
    </source>
</evidence>
<evidence type="ECO:0000256" key="2">
    <source>
        <dbReference type="SAM" id="Phobius"/>
    </source>
</evidence>
<keyword evidence="2" id="KW-1133">Transmembrane helix</keyword>
<dbReference type="AlphaFoldDB" id="A0A7X0SBT1"/>
<reference evidence="3 4" key="1">
    <citation type="submission" date="2020-08" db="EMBL/GenBank/DDBJ databases">
        <title>Clostridia isolated from Swiss meat.</title>
        <authorList>
            <person name="Wambui J."/>
            <person name="Stevens M.J.A."/>
            <person name="Stephan R."/>
        </authorList>
    </citation>
    <scope>NUCLEOTIDE SEQUENCE [LARGE SCALE GENOMIC DNA]</scope>
    <source>
        <strain evidence="3 4">CM001</strain>
    </source>
</reference>
<feature type="compositionally biased region" description="Basic and acidic residues" evidence="1">
    <location>
        <begin position="189"/>
        <end position="198"/>
    </location>
</feature>
<feature type="compositionally biased region" description="Basic and acidic residues" evidence="1">
    <location>
        <begin position="158"/>
        <end position="180"/>
    </location>
</feature>
<dbReference type="RefSeq" id="WP_185164460.1">
    <property type="nucleotide sequence ID" value="NZ_JACKWY010000004.1"/>
</dbReference>
<feature type="transmembrane region" description="Helical" evidence="2">
    <location>
        <begin position="6"/>
        <end position="26"/>
    </location>
</feature>
<accession>A0A7X0SBT1</accession>
<sequence>MFNKKFAISMFIIILLGIVGFIRINIINTKALSPIGNTEDNYALVSEEFGEDFTEFIKDNADVKIYTGEGEEDASIRIKEKELRLKKENPFIKVVITAGTKIENAFLSGKAKIDNKIKDINKNNTEKENTNKELDSKVDDFIKSRGKNKNGIEEQGNEETKGEENLETDKDKDKDKESIIDQKNAPVEESTKQEDSQN</sequence>
<name>A0A7X0SBT1_9CLOT</name>
<evidence type="ECO:0000313" key="4">
    <source>
        <dbReference type="Proteomes" id="UP000585258"/>
    </source>
</evidence>
<keyword evidence="2" id="KW-0472">Membrane</keyword>
<keyword evidence="2" id="KW-0812">Transmembrane</keyword>
<dbReference type="Proteomes" id="UP000585258">
    <property type="component" value="Unassembled WGS sequence"/>
</dbReference>